<protein>
    <submittedName>
        <fullName evidence="2 3">Uncharacterized protein</fullName>
    </submittedName>
</protein>
<evidence type="ECO:0000313" key="2">
    <source>
        <dbReference type="EMBL" id="PNT60642.1"/>
    </source>
</evidence>
<feature type="region of interest" description="Disordered" evidence="1">
    <location>
        <begin position="1"/>
        <end position="52"/>
    </location>
</feature>
<keyword evidence="4" id="KW-1185">Reference proteome</keyword>
<dbReference type="Gramene" id="PNT60642">
    <property type="protein sequence ID" value="PNT60642"/>
    <property type="gene ID" value="BRADI_5g02815v3"/>
</dbReference>
<reference evidence="2" key="2">
    <citation type="submission" date="2017-06" db="EMBL/GenBank/DDBJ databases">
        <title>WGS assembly of Brachypodium distachyon.</title>
        <authorList>
            <consortium name="The International Brachypodium Initiative"/>
            <person name="Lucas S."/>
            <person name="Harmon-Smith M."/>
            <person name="Lail K."/>
            <person name="Tice H."/>
            <person name="Grimwood J."/>
            <person name="Bruce D."/>
            <person name="Barry K."/>
            <person name="Shu S."/>
            <person name="Lindquist E."/>
            <person name="Wang M."/>
            <person name="Pitluck S."/>
            <person name="Vogel J.P."/>
            <person name="Garvin D.F."/>
            <person name="Mockler T.C."/>
            <person name="Schmutz J."/>
            <person name="Rokhsar D."/>
            <person name="Bevan M.W."/>
        </authorList>
    </citation>
    <scope>NUCLEOTIDE SEQUENCE</scope>
    <source>
        <strain evidence="2">Bd21</strain>
    </source>
</reference>
<gene>
    <name evidence="2" type="ORF">BRADI_5g02815v3</name>
</gene>
<evidence type="ECO:0000313" key="3">
    <source>
        <dbReference type="EnsemblPlants" id="PNT60642"/>
    </source>
</evidence>
<organism evidence="2">
    <name type="scientific">Brachypodium distachyon</name>
    <name type="common">Purple false brome</name>
    <name type="synonym">Trachynia distachya</name>
    <dbReference type="NCBI Taxonomy" id="15368"/>
    <lineage>
        <taxon>Eukaryota</taxon>
        <taxon>Viridiplantae</taxon>
        <taxon>Streptophyta</taxon>
        <taxon>Embryophyta</taxon>
        <taxon>Tracheophyta</taxon>
        <taxon>Spermatophyta</taxon>
        <taxon>Magnoliopsida</taxon>
        <taxon>Liliopsida</taxon>
        <taxon>Poales</taxon>
        <taxon>Poaceae</taxon>
        <taxon>BOP clade</taxon>
        <taxon>Pooideae</taxon>
        <taxon>Stipodae</taxon>
        <taxon>Brachypodieae</taxon>
        <taxon>Brachypodium</taxon>
    </lineage>
</organism>
<dbReference type="InParanoid" id="A0A2K2CF33"/>
<dbReference type="AlphaFoldDB" id="A0A2K2CF33"/>
<reference evidence="2 3" key="1">
    <citation type="journal article" date="2010" name="Nature">
        <title>Genome sequencing and analysis of the model grass Brachypodium distachyon.</title>
        <authorList>
            <consortium name="International Brachypodium Initiative"/>
        </authorList>
    </citation>
    <scope>NUCLEOTIDE SEQUENCE [LARGE SCALE GENOMIC DNA]</scope>
    <source>
        <strain evidence="2 3">Bd21</strain>
    </source>
</reference>
<feature type="compositionally biased region" description="Polar residues" evidence="1">
    <location>
        <begin position="15"/>
        <end position="25"/>
    </location>
</feature>
<dbReference type="EnsemblPlants" id="PNT60642">
    <property type="protein sequence ID" value="PNT60642"/>
    <property type="gene ID" value="BRADI_5g02815v3"/>
</dbReference>
<sequence length="119" mass="13053">MFGRRRRSEYEESSTFNLPATSPGCSSSSSSSPVTGEGLPDRDSQRNGGFGWDGGALYVGSRRRALLLASRGFPARTSFYSPASLQPWPRSNYLLFSFFDSFSLVPDPLIVVLCICLDL</sequence>
<accession>A0A2K2CF33</accession>
<evidence type="ECO:0000256" key="1">
    <source>
        <dbReference type="SAM" id="MobiDB-lite"/>
    </source>
</evidence>
<proteinExistence type="predicted"/>
<evidence type="ECO:0000313" key="4">
    <source>
        <dbReference type="Proteomes" id="UP000008810"/>
    </source>
</evidence>
<reference evidence="3" key="3">
    <citation type="submission" date="2018-08" db="UniProtKB">
        <authorList>
            <consortium name="EnsemblPlants"/>
        </authorList>
    </citation>
    <scope>IDENTIFICATION</scope>
    <source>
        <strain evidence="3">cv. Bd21</strain>
    </source>
</reference>
<name>A0A2K2CF33_BRADI</name>
<dbReference type="EMBL" id="CM000884">
    <property type="protein sequence ID" value="PNT60642.1"/>
    <property type="molecule type" value="Genomic_DNA"/>
</dbReference>
<dbReference type="Proteomes" id="UP000008810">
    <property type="component" value="Chromosome 5"/>
</dbReference>